<feature type="compositionally biased region" description="Basic and acidic residues" evidence="1">
    <location>
        <begin position="126"/>
        <end position="137"/>
    </location>
</feature>
<protein>
    <submittedName>
        <fullName evidence="2">Uncharacterized protein</fullName>
    </submittedName>
</protein>
<dbReference type="EMBL" id="JAAAMJ010000001">
    <property type="protein sequence ID" value="NDV85651.1"/>
    <property type="molecule type" value="Genomic_DNA"/>
</dbReference>
<dbReference type="Proteomes" id="UP000476332">
    <property type="component" value="Unassembled WGS sequence"/>
</dbReference>
<accession>A0A6L9MDA6</accession>
<gene>
    <name evidence="2" type="ORF">GTW51_02945</name>
</gene>
<organism evidence="2 3">
    <name type="scientific">Aurantimonas aggregata</name>
    <dbReference type="NCBI Taxonomy" id="2047720"/>
    <lineage>
        <taxon>Bacteria</taxon>
        <taxon>Pseudomonadati</taxon>
        <taxon>Pseudomonadota</taxon>
        <taxon>Alphaproteobacteria</taxon>
        <taxon>Hyphomicrobiales</taxon>
        <taxon>Aurantimonadaceae</taxon>
        <taxon>Aurantimonas</taxon>
    </lineage>
</organism>
<evidence type="ECO:0000313" key="3">
    <source>
        <dbReference type="Proteomes" id="UP000476332"/>
    </source>
</evidence>
<reference evidence="2 3" key="1">
    <citation type="submission" date="2020-01" db="EMBL/GenBank/DDBJ databases">
        <title>Genomes of bacteria type strains.</title>
        <authorList>
            <person name="Chen J."/>
            <person name="Zhu S."/>
            <person name="Chen J."/>
        </authorList>
    </citation>
    <scope>NUCLEOTIDE SEQUENCE [LARGE SCALE GENOMIC DNA]</scope>
    <source>
        <strain evidence="2 3">KCTC 52919</strain>
    </source>
</reference>
<evidence type="ECO:0000256" key="1">
    <source>
        <dbReference type="SAM" id="MobiDB-lite"/>
    </source>
</evidence>
<keyword evidence="3" id="KW-1185">Reference proteome</keyword>
<feature type="compositionally biased region" description="Polar residues" evidence="1">
    <location>
        <begin position="73"/>
        <end position="82"/>
    </location>
</feature>
<sequence length="170" mass="18829">MARTRREEDRLLSADERETVAQTHHPVLAELSDTDLTALIKRLRDRRDRAQGIARQQRREMRGKAAPAGTRAASDNTGSQEKGSVLSAALKRVNKERTRRNGAEAKSELVRNARRALKQANAAKASRPERPTSRTADEGMQPITNDGIAPSGNFDAEGGRPVLERSRKVR</sequence>
<dbReference type="AlphaFoldDB" id="A0A6L9MDA6"/>
<comment type="caution">
    <text evidence="2">The sequence shown here is derived from an EMBL/GenBank/DDBJ whole genome shotgun (WGS) entry which is preliminary data.</text>
</comment>
<feature type="compositionally biased region" description="Basic and acidic residues" evidence="1">
    <location>
        <begin position="93"/>
        <end position="111"/>
    </location>
</feature>
<proteinExistence type="predicted"/>
<name>A0A6L9MDA6_9HYPH</name>
<feature type="region of interest" description="Disordered" evidence="1">
    <location>
        <begin position="47"/>
        <end position="170"/>
    </location>
</feature>
<dbReference type="RefSeq" id="WP_163042360.1">
    <property type="nucleotide sequence ID" value="NZ_JAAAMJ010000001.1"/>
</dbReference>
<evidence type="ECO:0000313" key="2">
    <source>
        <dbReference type="EMBL" id="NDV85651.1"/>
    </source>
</evidence>